<protein>
    <submittedName>
        <fullName evidence="2">Uncharacterized protein</fullName>
    </submittedName>
</protein>
<dbReference type="Proteomes" id="UP001295684">
    <property type="component" value="Unassembled WGS sequence"/>
</dbReference>
<feature type="region of interest" description="Disordered" evidence="1">
    <location>
        <begin position="341"/>
        <end position="425"/>
    </location>
</feature>
<gene>
    <name evidence="2" type="ORF">ECRASSUSDP1_LOCUS3234</name>
</gene>
<feature type="region of interest" description="Disordered" evidence="1">
    <location>
        <begin position="530"/>
        <end position="558"/>
    </location>
</feature>
<evidence type="ECO:0000256" key="1">
    <source>
        <dbReference type="SAM" id="MobiDB-lite"/>
    </source>
</evidence>
<dbReference type="EMBL" id="CAMPGE010003096">
    <property type="protein sequence ID" value="CAI2361919.1"/>
    <property type="molecule type" value="Genomic_DNA"/>
</dbReference>
<accession>A0AAD1X5U7</accession>
<name>A0AAD1X5U7_EUPCR</name>
<dbReference type="AlphaFoldDB" id="A0AAD1X5U7"/>
<feature type="compositionally biased region" description="Polar residues" evidence="1">
    <location>
        <begin position="185"/>
        <end position="195"/>
    </location>
</feature>
<sequence length="558" mass="65152">MEDCIYRDKNIRTFLGPIREKEVNYIVRELCLLGIQVFKEKNQGITHYSLENVKKCRQEYVEECKTHTYYQRYAKNTIENEADGLLDAERSNAYGQDKFKENKNRHLHSQGDLYNGGFDHLNNSEYSRNYSQKSNRNHKSREVDSTQGESQEDGQGEVLQKEEIYYQRSRSNSYEEKSNFPPNGRRNTSNFNSLNPEFTRDLNAVVDHRVRSSSKDRQAQVVTTLDRSMKYSSELPYKGGKTSPLKSCIQNAEVKVSRGGVAIAFDPWKQSKKKSVKRSHTNRNVEQEYFYDRICDNEDIRIADGHFFNSQVKSPGVKPRVDPQVERLAKRDMKIALKKRQKYENKRRAMKKSAKSKNEKYYKKERRNKSPYKNVQSKIKLSVMKDKSRARRRSITGPIGRKSKSVTKSFTQREVKHSDHYPPGLHHEHSFNGISDSMNGHPVIDHSRTAIFGQREDSFTGDVHYIDDGRDVELRNHHPTFGGHDPSRNDFKSDSNYEMMNFDLNERNRDNSSLKYRSLRCPYEGIPNAHTDSDLVNSPENPIHSRMPMHAPILPYRR</sequence>
<feature type="region of interest" description="Disordered" evidence="1">
    <location>
        <begin position="99"/>
        <end position="195"/>
    </location>
</feature>
<reference evidence="2" key="1">
    <citation type="submission" date="2023-07" db="EMBL/GenBank/DDBJ databases">
        <authorList>
            <consortium name="AG Swart"/>
            <person name="Singh M."/>
            <person name="Singh A."/>
            <person name="Seah K."/>
            <person name="Emmerich C."/>
        </authorList>
    </citation>
    <scope>NUCLEOTIDE SEQUENCE</scope>
    <source>
        <strain evidence="2">DP1</strain>
    </source>
</reference>
<organism evidence="2 3">
    <name type="scientific">Euplotes crassus</name>
    <dbReference type="NCBI Taxonomy" id="5936"/>
    <lineage>
        <taxon>Eukaryota</taxon>
        <taxon>Sar</taxon>
        <taxon>Alveolata</taxon>
        <taxon>Ciliophora</taxon>
        <taxon>Intramacronucleata</taxon>
        <taxon>Spirotrichea</taxon>
        <taxon>Hypotrichia</taxon>
        <taxon>Euplotida</taxon>
        <taxon>Euplotidae</taxon>
        <taxon>Moneuplotes</taxon>
    </lineage>
</organism>
<comment type="caution">
    <text evidence="2">The sequence shown here is derived from an EMBL/GenBank/DDBJ whole genome shotgun (WGS) entry which is preliminary data.</text>
</comment>
<keyword evidence="3" id="KW-1185">Reference proteome</keyword>
<evidence type="ECO:0000313" key="3">
    <source>
        <dbReference type="Proteomes" id="UP001295684"/>
    </source>
</evidence>
<feature type="compositionally biased region" description="Basic and acidic residues" evidence="1">
    <location>
        <begin position="411"/>
        <end position="425"/>
    </location>
</feature>
<feature type="compositionally biased region" description="Polar residues" evidence="1">
    <location>
        <begin position="121"/>
        <end position="134"/>
    </location>
</feature>
<evidence type="ECO:0000313" key="2">
    <source>
        <dbReference type="EMBL" id="CAI2361919.1"/>
    </source>
</evidence>
<proteinExistence type="predicted"/>